<dbReference type="Pfam" id="PF02597">
    <property type="entry name" value="ThiS"/>
    <property type="match status" value="1"/>
</dbReference>
<dbReference type="EMBL" id="JTDI01000007">
    <property type="protein sequence ID" value="KHK89635.1"/>
    <property type="molecule type" value="Genomic_DNA"/>
</dbReference>
<evidence type="ECO:0000313" key="2">
    <source>
        <dbReference type="Proteomes" id="UP000031057"/>
    </source>
</evidence>
<dbReference type="InterPro" id="IPR012675">
    <property type="entry name" value="Beta-grasp_dom_sf"/>
</dbReference>
<dbReference type="STRING" id="1348853.LK12_21425"/>
<dbReference type="SUPFAM" id="SSF54285">
    <property type="entry name" value="MoaD/ThiS"/>
    <property type="match status" value="1"/>
</dbReference>
<dbReference type="NCBIfam" id="TIGR01683">
    <property type="entry name" value="thiS"/>
    <property type="match status" value="1"/>
</dbReference>
<proteinExistence type="predicted"/>
<dbReference type="InterPro" id="IPR010035">
    <property type="entry name" value="Thi_S"/>
</dbReference>
<dbReference type="InterPro" id="IPR016155">
    <property type="entry name" value="Mopterin_synth/thiamin_S_b"/>
</dbReference>
<gene>
    <name evidence="1" type="ORF">LK12_21425</name>
</gene>
<dbReference type="AlphaFoldDB" id="A0A0B1ZGP1"/>
<protein>
    <submittedName>
        <fullName evidence="1">Bifunctional sulfur carrier protein/thiazole synthase</fullName>
    </submittedName>
</protein>
<evidence type="ECO:0000313" key="1">
    <source>
        <dbReference type="EMBL" id="KHK89635.1"/>
    </source>
</evidence>
<dbReference type="CDD" id="cd00565">
    <property type="entry name" value="Ubl_ThiS"/>
    <property type="match status" value="1"/>
</dbReference>
<reference evidence="1 2" key="1">
    <citation type="submission" date="2014-10" db="EMBL/GenBank/DDBJ databases">
        <title>Genome sequence of Novosphingobium malaysiense MUSC 273(T).</title>
        <authorList>
            <person name="Lee L.-H."/>
        </authorList>
    </citation>
    <scope>NUCLEOTIDE SEQUENCE [LARGE SCALE GENOMIC DNA]</scope>
    <source>
        <strain evidence="1 2">MUSC 273</strain>
    </source>
</reference>
<dbReference type="RefSeq" id="WP_039288770.1">
    <property type="nucleotide sequence ID" value="NZ_JTDI01000007.1"/>
</dbReference>
<dbReference type="InterPro" id="IPR003749">
    <property type="entry name" value="ThiS/MoaD-like"/>
</dbReference>
<accession>A0A0B1ZGP1</accession>
<sequence>MASQTSGELLLTVNGEPRRISAGATIADLVENIGLDPRKVAVERNAEIAPRSSLADVSLADGDVLEIVHFVGGG</sequence>
<dbReference type="Proteomes" id="UP000031057">
    <property type="component" value="Unassembled WGS sequence"/>
</dbReference>
<dbReference type="PANTHER" id="PTHR34472:SF1">
    <property type="entry name" value="SULFUR CARRIER PROTEIN THIS"/>
    <property type="match status" value="1"/>
</dbReference>
<keyword evidence="2" id="KW-1185">Reference proteome</keyword>
<dbReference type="Gene3D" id="3.10.20.30">
    <property type="match status" value="1"/>
</dbReference>
<name>A0A0B1ZGP1_9SPHN</name>
<comment type="caution">
    <text evidence="1">The sequence shown here is derived from an EMBL/GenBank/DDBJ whole genome shotgun (WGS) entry which is preliminary data.</text>
</comment>
<dbReference type="PANTHER" id="PTHR34472">
    <property type="entry name" value="SULFUR CARRIER PROTEIN THIS"/>
    <property type="match status" value="1"/>
</dbReference>
<dbReference type="OrthoDB" id="197113at2"/>
<organism evidence="1 2">
    <name type="scientific">Novosphingobium malaysiense</name>
    <dbReference type="NCBI Taxonomy" id="1348853"/>
    <lineage>
        <taxon>Bacteria</taxon>
        <taxon>Pseudomonadati</taxon>
        <taxon>Pseudomonadota</taxon>
        <taxon>Alphaproteobacteria</taxon>
        <taxon>Sphingomonadales</taxon>
        <taxon>Sphingomonadaceae</taxon>
        <taxon>Novosphingobium</taxon>
    </lineage>
</organism>